<gene>
    <name evidence="6" type="ORF">EBM89_20705</name>
</gene>
<keyword evidence="6" id="KW-0449">Lipoprotein</keyword>
<dbReference type="InterPro" id="IPR018976">
    <property type="entry name" value="Imelysin-like"/>
</dbReference>
<evidence type="ECO:0000256" key="3">
    <source>
        <dbReference type="ARBA" id="ARBA00022729"/>
    </source>
</evidence>
<dbReference type="InterPro" id="IPR053377">
    <property type="entry name" value="Iron_uptake_EfeM/EfeO"/>
</dbReference>
<dbReference type="AlphaFoldDB" id="A0A3M2IFQ8"/>
<reference evidence="6 7" key="1">
    <citation type="submission" date="2018-10" db="EMBL/GenBank/DDBJ databases">
        <title>Isolation, diversity and antifungal activity of actinobacteria from wheat.</title>
        <authorList>
            <person name="Han C."/>
        </authorList>
    </citation>
    <scope>NUCLEOTIDE SEQUENCE [LARGE SCALE GENOMIC DNA]</scope>
    <source>
        <strain evidence="6 7">NEAU-YY56</strain>
    </source>
</reference>
<evidence type="ECO:0000256" key="4">
    <source>
        <dbReference type="SAM" id="SignalP"/>
    </source>
</evidence>
<proteinExistence type="inferred from homology"/>
<dbReference type="Proteomes" id="UP000269289">
    <property type="component" value="Unassembled WGS sequence"/>
</dbReference>
<evidence type="ECO:0000313" key="6">
    <source>
        <dbReference type="EMBL" id="RMI00782.1"/>
    </source>
</evidence>
<comment type="similarity">
    <text evidence="2">Belongs to the EfeM/EfeO family.</text>
</comment>
<dbReference type="OrthoDB" id="7348379at2"/>
<comment type="subcellular location">
    <subcellularLocation>
        <location evidence="1">Cell envelope</location>
    </subcellularLocation>
</comment>
<protein>
    <submittedName>
        <fullName evidence="6">EfeM/EfeO family lipoprotein</fullName>
    </submittedName>
</protein>
<dbReference type="EMBL" id="RFFI01000257">
    <property type="protein sequence ID" value="RMI00782.1"/>
    <property type="molecule type" value="Genomic_DNA"/>
</dbReference>
<evidence type="ECO:0000313" key="7">
    <source>
        <dbReference type="Proteomes" id="UP000269289"/>
    </source>
</evidence>
<dbReference type="NCBIfam" id="NF041757">
    <property type="entry name" value="EfeO"/>
    <property type="match status" value="1"/>
</dbReference>
<accession>A0A3M2IFQ8</accession>
<feature type="signal peptide" evidence="4">
    <location>
        <begin position="1"/>
        <end position="29"/>
    </location>
</feature>
<organism evidence="6 7">
    <name type="scientific">Cellulomonas triticagri</name>
    <dbReference type="NCBI Taxonomy" id="2483352"/>
    <lineage>
        <taxon>Bacteria</taxon>
        <taxon>Bacillati</taxon>
        <taxon>Actinomycetota</taxon>
        <taxon>Actinomycetes</taxon>
        <taxon>Micrococcales</taxon>
        <taxon>Cellulomonadaceae</taxon>
        <taxon>Cellulomonas</taxon>
    </lineage>
</organism>
<feature type="domain" description="Imelysin-like" evidence="5">
    <location>
        <begin position="151"/>
        <end position="395"/>
    </location>
</feature>
<keyword evidence="7" id="KW-1185">Reference proteome</keyword>
<sequence>MSRSTRSTRTTSGAAVALAALVLPLAACVDNGAASSSGAGALTVDSTADACDVSAAEAPSGTLTFSVTNSGDDVTEFYLLADDRLRVVSEVENIGPGLTRDLVVQVPAGDYYTACKPGMVGDGITAAFTVTDSGEEVGPTGPVAEQLATAEADYVAYVKDQVGSLVAGTQQFADAYAAGDDATARDLYAAVRVHWERVEPVAESFGDLDPLLDAREADLAEGEEWSGWHFIEKDLWQPTPEANGGTAYTALTPDERLAAADTLVELTGELDARVTADDFTFQAFQISNGAKELLDEVATGKVTGEEEIWSHTDLWDFRANVDGAEVALGVLRGVAEAQDADLVADLDDRFATLDDLLAQHGSVDTGFVAYTDLTDAQVAELAAAVDAVSEPLSRLTSTITDAA</sequence>
<dbReference type="CDD" id="cd14656">
    <property type="entry name" value="Imelysin-like_EfeO"/>
    <property type="match status" value="1"/>
</dbReference>
<dbReference type="PANTHER" id="PTHR39192:SF1">
    <property type="entry name" value="IRON UPTAKE SYSTEM COMPONENT EFEO"/>
    <property type="match status" value="1"/>
</dbReference>
<dbReference type="Gene3D" id="1.20.1420.20">
    <property type="entry name" value="M75 peptidase, HXXE motif"/>
    <property type="match status" value="1"/>
</dbReference>
<dbReference type="InterPro" id="IPR050894">
    <property type="entry name" value="EfeM/EfeO_iron_uptake"/>
</dbReference>
<feature type="chain" id="PRO_5039471696" evidence="4">
    <location>
        <begin position="30"/>
        <end position="403"/>
    </location>
</feature>
<dbReference type="GO" id="GO:0030313">
    <property type="term" value="C:cell envelope"/>
    <property type="evidence" value="ECO:0007669"/>
    <property type="project" value="UniProtKB-SubCell"/>
</dbReference>
<comment type="caution">
    <text evidence="6">The sequence shown here is derived from an EMBL/GenBank/DDBJ whole genome shotgun (WGS) entry which is preliminary data.</text>
</comment>
<evidence type="ECO:0000256" key="1">
    <source>
        <dbReference type="ARBA" id="ARBA00004196"/>
    </source>
</evidence>
<evidence type="ECO:0000259" key="5">
    <source>
        <dbReference type="Pfam" id="PF09375"/>
    </source>
</evidence>
<dbReference type="RefSeq" id="WP_122151421.1">
    <property type="nucleotide sequence ID" value="NZ_RFFI01000257.1"/>
</dbReference>
<dbReference type="PANTHER" id="PTHR39192">
    <property type="entry name" value="IRON UPTAKE SYSTEM COMPONENT EFEO"/>
    <property type="match status" value="1"/>
</dbReference>
<dbReference type="InterPro" id="IPR038352">
    <property type="entry name" value="Imelysin_sf"/>
</dbReference>
<evidence type="ECO:0000256" key="2">
    <source>
        <dbReference type="ARBA" id="ARBA00005989"/>
    </source>
</evidence>
<dbReference type="Pfam" id="PF09375">
    <property type="entry name" value="Peptidase_M75"/>
    <property type="match status" value="1"/>
</dbReference>
<dbReference type="InterPro" id="IPR034981">
    <property type="entry name" value="Imelysin-like_EfeO/Algp7"/>
</dbReference>
<name>A0A3M2IFQ8_9CELL</name>
<keyword evidence="3 4" id="KW-0732">Signal</keyword>